<comment type="caution">
    <text evidence="7">The sequence shown here is derived from an EMBL/GenBank/DDBJ whole genome shotgun (WGS) entry which is preliminary data.</text>
</comment>
<evidence type="ECO:0000313" key="7">
    <source>
        <dbReference type="EMBL" id="MES1927921.1"/>
    </source>
</evidence>
<organism evidence="7 8">
    <name type="scientific">Salinisphaera dokdonensis CL-ES53</name>
    <dbReference type="NCBI Taxonomy" id="1304272"/>
    <lineage>
        <taxon>Bacteria</taxon>
        <taxon>Pseudomonadati</taxon>
        <taxon>Pseudomonadota</taxon>
        <taxon>Gammaproteobacteria</taxon>
        <taxon>Salinisphaerales</taxon>
        <taxon>Salinisphaeraceae</taxon>
        <taxon>Salinisphaera</taxon>
    </lineage>
</organism>
<evidence type="ECO:0000256" key="1">
    <source>
        <dbReference type="ARBA" id="ARBA00004141"/>
    </source>
</evidence>
<evidence type="ECO:0000256" key="3">
    <source>
        <dbReference type="ARBA" id="ARBA00022692"/>
    </source>
</evidence>
<sequence length="274" mass="28034">MSLLLGVLAGMAYGLSAFAGAFIALPLLVLAAGIGIHESLPIALFALGICAAIAAGDAVRARQCSITHATWLIVGGVPMVLIAGWLAQFVSDTILSTLFLVAAIVFGPLLLSAGRAYRHRTAPPPASLLHAPKRAFGESAQVFHFNATQRAATLFSGAGCGIMAALCAAPGSWIGWRILDRQMPGEAHLVVGTLTFSVAVVAILGAGFEFALAPEIPGYVAGLFVLGAVSGMGIARRVHHLPLLRSSNTVMGVAVIILALALWVAVVSGATPDA</sequence>
<keyword evidence="4 6" id="KW-1133">Transmembrane helix</keyword>
<keyword evidence="3 6" id="KW-0812">Transmembrane</keyword>
<feature type="transmembrane region" description="Helical" evidence="6">
    <location>
        <begin position="187"/>
        <end position="210"/>
    </location>
</feature>
<evidence type="ECO:0000256" key="5">
    <source>
        <dbReference type="ARBA" id="ARBA00023136"/>
    </source>
</evidence>
<dbReference type="Proteomes" id="UP001460888">
    <property type="component" value="Unassembled WGS sequence"/>
</dbReference>
<keyword evidence="8" id="KW-1185">Reference proteome</keyword>
<dbReference type="Pfam" id="PF01925">
    <property type="entry name" value="TauE"/>
    <property type="match status" value="1"/>
</dbReference>
<reference evidence="7 8" key="1">
    <citation type="submission" date="2013-03" db="EMBL/GenBank/DDBJ databases">
        <title>Salinisphaera dokdonensis CL-ES53 Genome Sequencing.</title>
        <authorList>
            <person name="Li C."/>
            <person name="Lai Q."/>
            <person name="Shao Z."/>
        </authorList>
    </citation>
    <scope>NUCLEOTIDE SEQUENCE [LARGE SCALE GENOMIC DNA]</scope>
    <source>
        <strain evidence="7 8">CL-ES53</strain>
    </source>
</reference>
<evidence type="ECO:0000256" key="4">
    <source>
        <dbReference type="ARBA" id="ARBA00022989"/>
    </source>
</evidence>
<evidence type="ECO:0000256" key="2">
    <source>
        <dbReference type="ARBA" id="ARBA00009142"/>
    </source>
</evidence>
<dbReference type="InterPro" id="IPR002781">
    <property type="entry name" value="TM_pro_TauE-like"/>
</dbReference>
<gene>
    <name evidence="7" type="ORF">SADO_01660</name>
</gene>
<dbReference type="RefSeq" id="WP_353108688.1">
    <property type="nucleotide sequence ID" value="NZ_APND01000001.1"/>
</dbReference>
<comment type="subcellular location">
    <subcellularLocation>
        <location evidence="6">Cell membrane</location>
        <topology evidence="6">Multi-pass membrane protein</topology>
    </subcellularLocation>
    <subcellularLocation>
        <location evidence="1">Membrane</location>
        <topology evidence="1">Multi-pass membrane protein</topology>
    </subcellularLocation>
</comment>
<feature type="transmembrane region" description="Helical" evidence="6">
    <location>
        <begin position="66"/>
        <end position="87"/>
    </location>
</feature>
<keyword evidence="6" id="KW-1003">Cell membrane</keyword>
<keyword evidence="5 6" id="KW-0472">Membrane</keyword>
<feature type="transmembrane region" description="Helical" evidence="6">
    <location>
        <begin position="247"/>
        <end position="266"/>
    </location>
</feature>
<dbReference type="InterPro" id="IPR051598">
    <property type="entry name" value="TSUP/Inactive_protease-like"/>
</dbReference>
<evidence type="ECO:0000256" key="6">
    <source>
        <dbReference type="RuleBase" id="RU363041"/>
    </source>
</evidence>
<accession>A0ABV2AWA0</accession>
<feature type="transmembrane region" description="Helical" evidence="6">
    <location>
        <begin position="41"/>
        <end position="59"/>
    </location>
</feature>
<dbReference type="PANTHER" id="PTHR43701:SF2">
    <property type="entry name" value="MEMBRANE TRANSPORTER PROTEIN YJNA-RELATED"/>
    <property type="match status" value="1"/>
</dbReference>
<evidence type="ECO:0000313" key="8">
    <source>
        <dbReference type="Proteomes" id="UP001460888"/>
    </source>
</evidence>
<feature type="transmembrane region" description="Helical" evidence="6">
    <location>
        <begin position="216"/>
        <end position="235"/>
    </location>
</feature>
<comment type="similarity">
    <text evidence="2 6">Belongs to the 4-toluene sulfonate uptake permease (TSUP) (TC 2.A.102) family.</text>
</comment>
<feature type="transmembrane region" description="Helical" evidence="6">
    <location>
        <begin position="93"/>
        <end position="111"/>
    </location>
</feature>
<dbReference type="PANTHER" id="PTHR43701">
    <property type="entry name" value="MEMBRANE TRANSPORTER PROTEIN MJ0441-RELATED"/>
    <property type="match status" value="1"/>
</dbReference>
<proteinExistence type="inferred from homology"/>
<dbReference type="EMBL" id="APND01000001">
    <property type="protein sequence ID" value="MES1927921.1"/>
    <property type="molecule type" value="Genomic_DNA"/>
</dbReference>
<name>A0ABV2AWA0_9GAMM</name>
<protein>
    <recommendedName>
        <fullName evidence="6">Probable membrane transporter protein</fullName>
    </recommendedName>
</protein>